<dbReference type="EMBL" id="MEIQ01000041">
    <property type="protein sequence ID" value="PIT50362.1"/>
    <property type="molecule type" value="Genomic_DNA"/>
</dbReference>
<dbReference type="Pfam" id="PF05137">
    <property type="entry name" value="PilN"/>
    <property type="match status" value="1"/>
</dbReference>
<dbReference type="InterPro" id="IPR007813">
    <property type="entry name" value="PilN"/>
</dbReference>
<organism evidence="4 5">
    <name type="scientific">Snodgrassella alvi</name>
    <dbReference type="NCBI Taxonomy" id="1196083"/>
    <lineage>
        <taxon>Bacteria</taxon>
        <taxon>Pseudomonadati</taxon>
        <taxon>Pseudomonadota</taxon>
        <taxon>Betaproteobacteria</taxon>
        <taxon>Neisseriales</taxon>
        <taxon>Neisseriaceae</taxon>
        <taxon>Snodgrassella</taxon>
    </lineage>
</organism>
<keyword evidence="1" id="KW-0175">Coiled coil</keyword>
<dbReference type="AlphaFoldDB" id="A0A2N9XPV7"/>
<dbReference type="PANTHER" id="PTHR40278">
    <property type="entry name" value="DNA UTILIZATION PROTEIN HOFN"/>
    <property type="match status" value="1"/>
</dbReference>
<evidence type="ECO:0008006" key="6">
    <source>
        <dbReference type="Google" id="ProtNLM"/>
    </source>
</evidence>
<reference evidence="4 5" key="1">
    <citation type="journal article" date="2017" name="MBio">
        <title>Type VI secretion-mediated competition in the bee gut microbiome.</title>
        <authorList>
            <person name="Steele M.I."/>
            <person name="Kwong W.K."/>
            <person name="Powell J.E."/>
            <person name="Whiteley M."/>
            <person name="Moran N.A."/>
        </authorList>
    </citation>
    <scope>NUCLEOTIDE SEQUENCE [LARGE SCALE GENOMIC DNA]</scope>
    <source>
        <strain evidence="4 5">Occ4-2</strain>
    </source>
</reference>
<evidence type="ECO:0000313" key="4">
    <source>
        <dbReference type="EMBL" id="PIT50362.1"/>
    </source>
</evidence>
<feature type="region of interest" description="Disordered" evidence="2">
    <location>
        <begin position="194"/>
        <end position="222"/>
    </location>
</feature>
<accession>A0A2N9XPV7</accession>
<sequence>MLPLLKINLLPYREALQAKQKKQFQTLLAGAAIIGLGLAFLGYTAFDSRVSSQERRNQVLKDGISKLDTQIGEIAKLKEERKNFMARQEKVSELSHKRFEAARILDTLNIVAPMGLYVTSIEAQNANTYIINGKAFSDAKTAAFMSALPGKLFSTPELLNIRRVNNTQEFSIRIRLNNDIALQEDMFETNQAISSNSTPAEQNLATEKPQNQVASGASEASN</sequence>
<dbReference type="PANTHER" id="PTHR40278:SF2">
    <property type="entry name" value="TYPE IV PILUS INNER MEMBRANE COMPONENT PILN"/>
    <property type="match status" value="1"/>
</dbReference>
<gene>
    <name evidence="4" type="ORF">BHC48_06495</name>
</gene>
<feature type="coiled-coil region" evidence="1">
    <location>
        <begin position="67"/>
        <end position="94"/>
    </location>
</feature>
<comment type="caution">
    <text evidence="4">The sequence shown here is derived from an EMBL/GenBank/DDBJ whole genome shotgun (WGS) entry which is preliminary data.</text>
</comment>
<keyword evidence="3" id="KW-0472">Membrane</keyword>
<keyword evidence="3" id="KW-0812">Transmembrane</keyword>
<protein>
    <recommendedName>
        <fullName evidence="6">Pilus assembly protein PilP</fullName>
    </recommendedName>
</protein>
<evidence type="ECO:0000313" key="5">
    <source>
        <dbReference type="Proteomes" id="UP000231484"/>
    </source>
</evidence>
<dbReference type="InterPro" id="IPR052534">
    <property type="entry name" value="Extracell_DNA_Util/SecSys_Comp"/>
</dbReference>
<dbReference type="Proteomes" id="UP000231484">
    <property type="component" value="Unassembled WGS sequence"/>
</dbReference>
<proteinExistence type="predicted"/>
<evidence type="ECO:0000256" key="1">
    <source>
        <dbReference type="SAM" id="Coils"/>
    </source>
</evidence>
<keyword evidence="3" id="KW-1133">Transmembrane helix</keyword>
<dbReference type="GO" id="GO:0043107">
    <property type="term" value="P:type IV pilus-dependent motility"/>
    <property type="evidence" value="ECO:0007669"/>
    <property type="project" value="TreeGrafter"/>
</dbReference>
<evidence type="ECO:0000256" key="2">
    <source>
        <dbReference type="SAM" id="MobiDB-lite"/>
    </source>
</evidence>
<evidence type="ECO:0000256" key="3">
    <source>
        <dbReference type="SAM" id="Phobius"/>
    </source>
</evidence>
<name>A0A2N9XPV7_9NEIS</name>
<feature type="transmembrane region" description="Helical" evidence="3">
    <location>
        <begin position="27"/>
        <end position="46"/>
    </location>
</feature>
<dbReference type="GO" id="GO:0043683">
    <property type="term" value="P:type IV pilus assembly"/>
    <property type="evidence" value="ECO:0007669"/>
    <property type="project" value="TreeGrafter"/>
</dbReference>